<protein>
    <submittedName>
        <fullName evidence="3">Uncharacterized protein</fullName>
    </submittedName>
</protein>
<feature type="transmembrane region" description="Helical" evidence="2">
    <location>
        <begin position="171"/>
        <end position="195"/>
    </location>
</feature>
<name>A0A830H7J5_9CHLO</name>
<feature type="region of interest" description="Disordered" evidence="1">
    <location>
        <begin position="132"/>
        <end position="153"/>
    </location>
</feature>
<feature type="compositionally biased region" description="Polar residues" evidence="1">
    <location>
        <begin position="138"/>
        <end position="147"/>
    </location>
</feature>
<evidence type="ECO:0000256" key="2">
    <source>
        <dbReference type="SAM" id="Phobius"/>
    </source>
</evidence>
<keyword evidence="2" id="KW-1133">Transmembrane helix</keyword>
<dbReference type="EMBL" id="BNJQ01000003">
    <property type="protein sequence ID" value="GHP02562.1"/>
    <property type="molecule type" value="Genomic_DNA"/>
</dbReference>
<organism evidence="3 4">
    <name type="scientific">Pycnococcus provasolii</name>
    <dbReference type="NCBI Taxonomy" id="41880"/>
    <lineage>
        <taxon>Eukaryota</taxon>
        <taxon>Viridiplantae</taxon>
        <taxon>Chlorophyta</taxon>
        <taxon>Pseudoscourfieldiophyceae</taxon>
        <taxon>Pseudoscourfieldiales</taxon>
        <taxon>Pycnococcaceae</taxon>
        <taxon>Pycnococcus</taxon>
    </lineage>
</organism>
<dbReference type="AlphaFoldDB" id="A0A830H7J5"/>
<comment type="caution">
    <text evidence="3">The sequence shown here is derived from an EMBL/GenBank/DDBJ whole genome shotgun (WGS) entry which is preliminary data.</text>
</comment>
<gene>
    <name evidence="3" type="ORF">PPROV_000131800</name>
</gene>
<dbReference type="Proteomes" id="UP000660262">
    <property type="component" value="Unassembled WGS sequence"/>
</dbReference>
<feature type="region of interest" description="Disordered" evidence="1">
    <location>
        <begin position="337"/>
        <end position="367"/>
    </location>
</feature>
<evidence type="ECO:0000313" key="4">
    <source>
        <dbReference type="Proteomes" id="UP000660262"/>
    </source>
</evidence>
<proteinExistence type="predicted"/>
<accession>A0A830H7J5</accession>
<keyword evidence="2" id="KW-0812">Transmembrane</keyword>
<reference evidence="3" key="1">
    <citation type="submission" date="2020-10" db="EMBL/GenBank/DDBJ databases">
        <title>Unveiling of a novel bifunctional photoreceptor, Dualchrome1, isolated from a cosmopolitan green alga.</title>
        <authorList>
            <person name="Suzuki S."/>
            <person name="Kawachi M."/>
        </authorList>
    </citation>
    <scope>NUCLEOTIDE SEQUENCE</scope>
    <source>
        <strain evidence="3">NIES 2893</strain>
    </source>
</reference>
<keyword evidence="4" id="KW-1185">Reference proteome</keyword>
<keyword evidence="2" id="KW-0472">Membrane</keyword>
<evidence type="ECO:0000256" key="1">
    <source>
        <dbReference type="SAM" id="MobiDB-lite"/>
    </source>
</evidence>
<sequence>MASMLAHSFGFRARGGGARGGGGASSPRAPRAFSMTGRPSYAHCSFVPHAPSSFPWSFFHGASSSSSGMFIRCRPGSFLHIQRQERPGSLVGKRSSWVLQTARSSGDSSSSNSALESKAMLSNQNNNNNNTFLGLGFSRSQPSQSQPVAGMQARGGGPTGMVVASIWSPSLVFGALLLAFVASAAGAFAVATLVVTPSLRALEMAGKAMELAAIETERAANVTAFDLPRTLEDVSAASREWELLGRELREGGSGLLKAWYNTRKGSEDLVYGLTSGATNATIGGAEATIKAARNSLDALGGSLTSALDTFTRATVITRSREAAQALRAVRKEQEEQRALLESMSSGDYDRDENSDDESAKVLPLPKSSSSEAWRKSAWSIVSGSVDGDETATAKADAEGQQDVPPTKGKEESFDPVESALAAAESAALAAADANERLDKALRRVRDL</sequence>
<feature type="region of interest" description="Disordered" evidence="1">
    <location>
        <begin position="384"/>
        <end position="415"/>
    </location>
</feature>
<evidence type="ECO:0000313" key="3">
    <source>
        <dbReference type="EMBL" id="GHP02562.1"/>
    </source>
</evidence>